<dbReference type="GO" id="GO:0005975">
    <property type="term" value="P:carbohydrate metabolic process"/>
    <property type="evidence" value="ECO:0007669"/>
    <property type="project" value="InterPro"/>
</dbReference>
<dbReference type="Pfam" id="PF01630">
    <property type="entry name" value="Glyco_hydro_56"/>
    <property type="match status" value="1"/>
</dbReference>
<dbReference type="PANTHER" id="PTHR11769">
    <property type="entry name" value="HYALURONIDASE"/>
    <property type="match status" value="1"/>
</dbReference>
<evidence type="ECO:0000313" key="5">
    <source>
        <dbReference type="Proteomes" id="UP000299102"/>
    </source>
</evidence>
<dbReference type="PANTHER" id="PTHR11769:SF35">
    <property type="entry name" value="HYALURONIDASE"/>
    <property type="match status" value="1"/>
</dbReference>
<comment type="similarity">
    <text evidence="1 3">Belongs to the glycosyl hydrolase 56 family.</text>
</comment>
<reference evidence="4 5" key="1">
    <citation type="journal article" date="2019" name="Commun. Biol.">
        <title>The bagworm genome reveals a unique fibroin gene that provides high tensile strength.</title>
        <authorList>
            <person name="Kono N."/>
            <person name="Nakamura H."/>
            <person name="Ohtoshi R."/>
            <person name="Tomita M."/>
            <person name="Numata K."/>
            <person name="Arakawa K."/>
        </authorList>
    </citation>
    <scope>NUCLEOTIDE SEQUENCE [LARGE SCALE GENOMIC DNA]</scope>
</reference>
<keyword evidence="3" id="KW-0326">Glycosidase</keyword>
<dbReference type="PRINTS" id="PR00846">
    <property type="entry name" value="GLHYDRLASE56"/>
</dbReference>
<dbReference type="GO" id="GO:0030214">
    <property type="term" value="P:hyaluronan catabolic process"/>
    <property type="evidence" value="ECO:0007669"/>
    <property type="project" value="TreeGrafter"/>
</dbReference>
<gene>
    <name evidence="4" type="ORF">EVAR_101799_1</name>
</gene>
<dbReference type="EC" id="3.2.1.35" evidence="3"/>
<comment type="catalytic activity">
    <reaction evidence="3">
        <text>Random hydrolysis of (1-&gt;4)-linkages between N-acetyl-beta-D-glucosamine and D-glucuronate residues in hyaluronate.</text>
        <dbReference type="EC" id="3.2.1.35"/>
    </reaction>
</comment>
<organism evidence="4 5">
    <name type="scientific">Eumeta variegata</name>
    <name type="common">Bagworm moth</name>
    <name type="synonym">Eumeta japonica</name>
    <dbReference type="NCBI Taxonomy" id="151549"/>
    <lineage>
        <taxon>Eukaryota</taxon>
        <taxon>Metazoa</taxon>
        <taxon>Ecdysozoa</taxon>
        <taxon>Arthropoda</taxon>
        <taxon>Hexapoda</taxon>
        <taxon>Insecta</taxon>
        <taxon>Pterygota</taxon>
        <taxon>Neoptera</taxon>
        <taxon>Endopterygota</taxon>
        <taxon>Lepidoptera</taxon>
        <taxon>Glossata</taxon>
        <taxon>Ditrysia</taxon>
        <taxon>Tineoidea</taxon>
        <taxon>Psychidae</taxon>
        <taxon>Oiketicinae</taxon>
        <taxon>Eumeta</taxon>
    </lineage>
</organism>
<proteinExistence type="inferred from homology"/>
<accession>A0A4C1SN75</accession>
<dbReference type="STRING" id="151549.A0A4C1SN75"/>
<dbReference type="InterPro" id="IPR013785">
    <property type="entry name" value="Aldolase_TIM"/>
</dbReference>
<keyword evidence="2" id="KW-1015">Disulfide bond</keyword>
<dbReference type="Proteomes" id="UP000299102">
    <property type="component" value="Unassembled WGS sequence"/>
</dbReference>
<name>A0A4C1SN75_EUMVA</name>
<keyword evidence="3" id="KW-0378">Hydrolase</keyword>
<evidence type="ECO:0000313" key="4">
    <source>
        <dbReference type="EMBL" id="GBP03434.1"/>
    </source>
</evidence>
<dbReference type="InterPro" id="IPR018155">
    <property type="entry name" value="Hyaluronidase"/>
</dbReference>
<evidence type="ECO:0000256" key="1">
    <source>
        <dbReference type="ARBA" id="ARBA00008871"/>
    </source>
</evidence>
<dbReference type="EMBL" id="BGZK01000010">
    <property type="protein sequence ID" value="GBP03434.1"/>
    <property type="molecule type" value="Genomic_DNA"/>
</dbReference>
<dbReference type="OrthoDB" id="5796153at2759"/>
<evidence type="ECO:0000256" key="2">
    <source>
        <dbReference type="ARBA" id="ARBA00023157"/>
    </source>
</evidence>
<evidence type="ECO:0000256" key="3">
    <source>
        <dbReference type="RuleBase" id="RU610713"/>
    </source>
</evidence>
<dbReference type="Gene3D" id="3.20.20.70">
    <property type="entry name" value="Aldolase class I"/>
    <property type="match status" value="1"/>
</dbReference>
<protein>
    <recommendedName>
        <fullName evidence="3">Hyaluronidase</fullName>
        <ecNumber evidence="3">3.2.1.35</ecNumber>
    </recommendedName>
</protein>
<keyword evidence="5" id="KW-1185">Reference proteome</keyword>
<sequence>MQIAQKTVYNFHPSVSGVGIIDFESWRPIYRQNFGVLTPYKDVSYEIERKRHWWWTKSWIQAEAIARFEKAGKEFMQKTLTLAKKLRPNALWGYYAYPYCFNMAGNHFDESCAKNVPQENDRLSWLWSASTALYPSVYSSKSLTTQQLQQLIRGRIKEALRINVNKLPILPYFWFKYRDGGFLSQKHLEAALQTLYRSSASGIIIWGSSNDVNTKVKCQNLLSYLNDTLGPSISKYTKRNKVPLYDEVDGLEIDDIINNDDSTTTINPNPTGSVLDPEIDWNPPEIDWNPPENDTQNIVQAVQNVLDLDANLTSNKDQLNIESTTLDRRKSEENSLDSLNSTKVQVENKEKDTLNTLHKDSNAYVIDENKLSSNIHYNYLSNNSLNCSTLNGIVDINFCDNYSDGSNKSIKVLKLDIDTNQIIVTTEDTTGSIENDLSFKTVISSQQTDSSTVFVDTSPNISFVSENSSSKTLSAEDQETSDNLIQNENENTLINEYSVLHKDEKKGNAIINRVKDIQNTINNEKDTHYLPVHYTTTLADGEVLDQNNLNTEIDETSFSTTEQYLGHKNNLRHSKNKKKGRRRHLTYHTTEITTPQDAIIDSKTVVQSSTTDVASNNLPINESTRPPQAYQQIEAMNVEKDYNNMESDINEETDETQASKYLNHVKTKLKLTTNSEIIINPDFTTEQVIVYEVLQE</sequence>
<dbReference type="InterPro" id="IPR017853">
    <property type="entry name" value="GH"/>
</dbReference>
<dbReference type="SUPFAM" id="SSF51445">
    <property type="entry name" value="(Trans)glycosidases"/>
    <property type="match status" value="1"/>
</dbReference>
<comment type="caution">
    <text evidence="4">The sequence shown here is derived from an EMBL/GenBank/DDBJ whole genome shotgun (WGS) entry which is preliminary data.</text>
</comment>
<dbReference type="GO" id="GO:0004415">
    <property type="term" value="F:hyalurononglucosaminidase activity"/>
    <property type="evidence" value="ECO:0007669"/>
    <property type="project" value="UniProtKB-UniRule"/>
</dbReference>
<dbReference type="AlphaFoldDB" id="A0A4C1SN75"/>